<keyword evidence="2" id="KW-0479">Metal-binding</keyword>
<evidence type="ECO:0000259" key="7">
    <source>
        <dbReference type="PROSITE" id="PS50003"/>
    </source>
</evidence>
<dbReference type="SMART" id="SM00239">
    <property type="entry name" value="C2"/>
    <property type="match status" value="2"/>
</dbReference>
<dbReference type="SUPFAM" id="SSF48350">
    <property type="entry name" value="GTPase activation domain, GAP"/>
    <property type="match status" value="1"/>
</dbReference>
<evidence type="ECO:0000259" key="9">
    <source>
        <dbReference type="PROSITE" id="PS50018"/>
    </source>
</evidence>
<evidence type="ECO:0008006" key="12">
    <source>
        <dbReference type="Google" id="ProtNLM"/>
    </source>
</evidence>
<dbReference type="Gene3D" id="2.60.40.150">
    <property type="entry name" value="C2 domain"/>
    <property type="match status" value="2"/>
</dbReference>
<dbReference type="InterPro" id="IPR001849">
    <property type="entry name" value="PH_domain"/>
</dbReference>
<organism evidence="10 11">
    <name type="scientific">Channa striata</name>
    <name type="common">Snakehead murrel</name>
    <name type="synonym">Ophicephalus striatus</name>
    <dbReference type="NCBI Taxonomy" id="64152"/>
    <lineage>
        <taxon>Eukaryota</taxon>
        <taxon>Metazoa</taxon>
        <taxon>Chordata</taxon>
        <taxon>Craniata</taxon>
        <taxon>Vertebrata</taxon>
        <taxon>Euteleostomi</taxon>
        <taxon>Actinopterygii</taxon>
        <taxon>Neopterygii</taxon>
        <taxon>Teleostei</taxon>
        <taxon>Neoteleostei</taxon>
        <taxon>Acanthomorphata</taxon>
        <taxon>Anabantaria</taxon>
        <taxon>Anabantiformes</taxon>
        <taxon>Channoidei</taxon>
        <taxon>Channidae</taxon>
        <taxon>Channa</taxon>
    </lineage>
</organism>
<dbReference type="PANTHER" id="PTHR10194:SF3">
    <property type="entry name" value="RASGAP-ACTIVATING-LIKE PROTEIN 1"/>
    <property type="match status" value="1"/>
</dbReference>
<dbReference type="Pfam" id="PF00168">
    <property type="entry name" value="C2"/>
    <property type="match status" value="2"/>
</dbReference>
<feature type="domain" description="C2" evidence="8">
    <location>
        <begin position="116"/>
        <end position="235"/>
    </location>
</feature>
<evidence type="ECO:0000256" key="2">
    <source>
        <dbReference type="ARBA" id="ARBA00022723"/>
    </source>
</evidence>
<dbReference type="SMART" id="SM00107">
    <property type="entry name" value="BTK"/>
    <property type="match status" value="1"/>
</dbReference>
<dbReference type="PROSITE" id="PS50004">
    <property type="entry name" value="C2"/>
    <property type="match status" value="2"/>
</dbReference>
<dbReference type="CDD" id="cd05135">
    <property type="entry name" value="RasGAP_RASAL"/>
    <property type="match status" value="1"/>
</dbReference>
<evidence type="ECO:0000256" key="4">
    <source>
        <dbReference type="ARBA" id="ARBA00022771"/>
    </source>
</evidence>
<dbReference type="GO" id="GO:0005096">
    <property type="term" value="F:GTPase activator activity"/>
    <property type="evidence" value="ECO:0007669"/>
    <property type="project" value="UniProtKB-KW"/>
</dbReference>
<evidence type="ECO:0000259" key="8">
    <source>
        <dbReference type="PROSITE" id="PS50004"/>
    </source>
</evidence>
<dbReference type="PROSITE" id="PS00509">
    <property type="entry name" value="RAS_GTPASE_ACTIV_1"/>
    <property type="match status" value="1"/>
</dbReference>
<feature type="domain" description="C2" evidence="8">
    <location>
        <begin position="1"/>
        <end position="105"/>
    </location>
</feature>
<dbReference type="GO" id="GO:0071277">
    <property type="term" value="P:cellular response to calcium ion"/>
    <property type="evidence" value="ECO:0007669"/>
    <property type="project" value="InterPro"/>
</dbReference>
<dbReference type="GO" id="GO:0008270">
    <property type="term" value="F:zinc ion binding"/>
    <property type="evidence" value="ECO:0007669"/>
    <property type="project" value="UniProtKB-KW"/>
</dbReference>
<dbReference type="GO" id="GO:0046580">
    <property type="term" value="P:negative regulation of Ras protein signal transduction"/>
    <property type="evidence" value="ECO:0007669"/>
    <property type="project" value="InterPro"/>
</dbReference>
<dbReference type="Pfam" id="PF00779">
    <property type="entry name" value="BTK"/>
    <property type="match status" value="1"/>
</dbReference>
<name>A0AA88MGY7_CHASR</name>
<dbReference type="SUPFAM" id="SSF49562">
    <property type="entry name" value="C2 domain (Calcium/lipid-binding domain, CaLB)"/>
    <property type="match status" value="2"/>
</dbReference>
<dbReference type="AlphaFoldDB" id="A0AA88MGY7"/>
<dbReference type="InterPro" id="IPR035892">
    <property type="entry name" value="C2_domain_sf"/>
</dbReference>
<dbReference type="InterPro" id="IPR023152">
    <property type="entry name" value="RasGAP_CS"/>
</dbReference>
<dbReference type="InterPro" id="IPR001562">
    <property type="entry name" value="Znf_Btk_motif"/>
</dbReference>
<evidence type="ECO:0000256" key="5">
    <source>
        <dbReference type="ARBA" id="ARBA00022833"/>
    </source>
</evidence>
<proteinExistence type="predicted"/>
<evidence type="ECO:0000313" key="10">
    <source>
        <dbReference type="EMBL" id="KAK2837554.1"/>
    </source>
</evidence>
<feature type="domain" description="PH" evidence="7">
    <location>
        <begin position="570"/>
        <end position="677"/>
    </location>
</feature>
<keyword evidence="3" id="KW-0677">Repeat</keyword>
<comment type="caution">
    <text evidence="10">The sequence shown here is derived from an EMBL/GenBank/DDBJ whole genome shotgun (WGS) entry which is preliminary data.</text>
</comment>
<dbReference type="InterPro" id="IPR011993">
    <property type="entry name" value="PH-like_dom_sf"/>
</dbReference>
<dbReference type="PROSITE" id="PS51113">
    <property type="entry name" value="ZF_BTK"/>
    <property type="match status" value="1"/>
</dbReference>
<keyword evidence="4 6" id="KW-0863">Zinc-finger</keyword>
<dbReference type="SMART" id="SM00233">
    <property type="entry name" value="PH"/>
    <property type="match status" value="1"/>
</dbReference>
<sequence length="820" mass="92807">MAKNTSLYFRIVEGRNLPAKDVSGTSDPYCIVKVDNEVVARTATVWKNLNPFWGEEYTLHLPMGFHSLSFHVMDEDTIGHDDVIGKITLSKEAIGSQAKGLDSWLNLTRVDPDEEVQGEIYLSLEVLKDTEKINLRCQVTEARDLAPRDISGTSDPFARVIFNNRSAETSIIKKTRFPHWGETLMLELDPEELSEEGIVTVEVWDWDMVGKNDFLGKVEIPFGCLHKTPLLQGWFRLLPLRNNEIDAGGKLGALRLKVRLVEDRILPSVYYQPLIDLLVESVISPTEVEDSSSLTMLEEVTTVESRQDVAMTLVKIYLGQGLVVPFLDYLNTREVNHTTDPNTLFRSNSLASKAMEQFMKAVGMLYLHDVLKPIINRIFDEKKYIELDPCKIDLNRTRRISFKGAVSEAEVRDSSVEMLQSYLTSITESIVGSVDQCPPVMRVAFKQLHKRVEEQFAEPENEDVKYLAISGFFFLRFFAPAILTPKLFQLRDQHADTRTSRTLLLLAKALQSVGNLGLQLGHGKEQWMAPLHPIILRSVASVKDFLDKLIDIDHDIVSEVPQRAVFMPSVTVKEGHLLKYKTEGPQLLSRFAFKKRYFRLTSETLSYAKTPDWQVCSSIPIQCVCAVERVDENAFQQQNVMQIITQDNDGQTHTMYIQCKNVNELNQWLSAIRKVSIYNERMLPSFHPGAHRSGKWTCCLQADRAVTGCSRTHSAVTLGDWSDPLDPDVETQTIYKQLLQGRDKLRKKYLEIPGADQMAGNKEKINSDVHPDGAECNAQLIKPGQSAAARLLAVIEDLEQAHATFQRREKEDATSVILNP</sequence>
<gene>
    <name evidence="10" type="ORF">Q5P01_014766</name>
</gene>
<dbReference type="InterPro" id="IPR008936">
    <property type="entry name" value="Rho_GTPase_activation_prot"/>
</dbReference>
<feature type="domain" description="Ras-GAP" evidence="9">
    <location>
        <begin position="305"/>
        <end position="515"/>
    </location>
</feature>
<dbReference type="EMBL" id="JAUPFM010000011">
    <property type="protein sequence ID" value="KAK2837554.1"/>
    <property type="molecule type" value="Genomic_DNA"/>
</dbReference>
<dbReference type="Proteomes" id="UP001187415">
    <property type="component" value="Unassembled WGS sequence"/>
</dbReference>
<evidence type="ECO:0000256" key="6">
    <source>
        <dbReference type="PROSITE-ProRule" id="PRU00432"/>
    </source>
</evidence>
<evidence type="ECO:0000256" key="3">
    <source>
        <dbReference type="ARBA" id="ARBA00022737"/>
    </source>
</evidence>
<dbReference type="SMART" id="SM00323">
    <property type="entry name" value="RasGAP"/>
    <property type="match status" value="1"/>
</dbReference>
<evidence type="ECO:0000313" key="11">
    <source>
        <dbReference type="Proteomes" id="UP001187415"/>
    </source>
</evidence>
<dbReference type="Pfam" id="PF00616">
    <property type="entry name" value="RasGAP"/>
    <property type="match status" value="1"/>
</dbReference>
<protein>
    <recommendedName>
        <fullName evidence="12">RasGAP-activating-like protein 1</fullName>
    </recommendedName>
</protein>
<accession>A0AA88MGY7</accession>
<dbReference type="Gene3D" id="1.10.506.10">
    <property type="entry name" value="GTPase Activation - p120gap, domain 1"/>
    <property type="match status" value="1"/>
</dbReference>
<dbReference type="FunFam" id="2.30.29.30:FF:000283">
    <property type="entry name" value="Ras GTPase-activating protein 4 isoform 1"/>
    <property type="match status" value="1"/>
</dbReference>
<dbReference type="SUPFAM" id="SSF50729">
    <property type="entry name" value="PH domain-like"/>
    <property type="match status" value="1"/>
</dbReference>
<dbReference type="Gene3D" id="2.30.29.30">
    <property type="entry name" value="Pleckstrin-homology domain (PH domain)/Phosphotyrosine-binding domain (PTB)"/>
    <property type="match status" value="1"/>
</dbReference>
<keyword evidence="1" id="KW-0343">GTPase activation</keyword>
<dbReference type="InterPro" id="IPR037776">
    <property type="entry name" value="RASAL_RasGAP"/>
</dbReference>
<dbReference type="PROSITE" id="PS50003">
    <property type="entry name" value="PH_DOMAIN"/>
    <property type="match status" value="1"/>
</dbReference>
<dbReference type="Pfam" id="PF00169">
    <property type="entry name" value="PH"/>
    <property type="match status" value="1"/>
</dbReference>
<evidence type="ECO:0000256" key="1">
    <source>
        <dbReference type="ARBA" id="ARBA00022468"/>
    </source>
</evidence>
<keyword evidence="5" id="KW-0862">Zinc</keyword>
<reference evidence="10" key="1">
    <citation type="submission" date="2023-07" db="EMBL/GenBank/DDBJ databases">
        <title>Chromosome-level Genome Assembly of Striped Snakehead (Channa striata).</title>
        <authorList>
            <person name="Liu H."/>
        </authorList>
    </citation>
    <scope>NUCLEOTIDE SEQUENCE</scope>
    <source>
        <strain evidence="10">Gz</strain>
        <tissue evidence="10">Muscle</tissue>
    </source>
</reference>
<dbReference type="PANTHER" id="PTHR10194">
    <property type="entry name" value="RAS GTPASE-ACTIVATING PROTEINS"/>
    <property type="match status" value="1"/>
</dbReference>
<dbReference type="PROSITE" id="PS50018">
    <property type="entry name" value="RAS_GTPASE_ACTIV_2"/>
    <property type="match status" value="1"/>
</dbReference>
<dbReference type="InterPro" id="IPR000008">
    <property type="entry name" value="C2_dom"/>
</dbReference>
<keyword evidence="11" id="KW-1185">Reference proteome</keyword>
<dbReference type="InterPro" id="IPR001936">
    <property type="entry name" value="RasGAP_dom"/>
</dbReference>
<dbReference type="GO" id="GO:0035556">
    <property type="term" value="P:intracellular signal transduction"/>
    <property type="evidence" value="ECO:0007669"/>
    <property type="project" value="InterPro"/>
</dbReference>
<dbReference type="InterPro" id="IPR039360">
    <property type="entry name" value="Ras_GTPase"/>
</dbReference>